<evidence type="ECO:0000313" key="2">
    <source>
        <dbReference type="Proteomes" id="UP000215590"/>
    </source>
</evidence>
<dbReference type="AlphaFoldDB" id="A0A256FTR0"/>
<dbReference type="RefSeq" id="WP_094507430.1">
    <property type="nucleotide sequence ID" value="NZ_JBHEEK010000015.1"/>
</dbReference>
<proteinExistence type="predicted"/>
<organism evidence="1 2">
    <name type="scientific">Brucella thiophenivorans</name>
    <dbReference type="NCBI Taxonomy" id="571255"/>
    <lineage>
        <taxon>Bacteria</taxon>
        <taxon>Pseudomonadati</taxon>
        <taxon>Pseudomonadota</taxon>
        <taxon>Alphaproteobacteria</taxon>
        <taxon>Hyphomicrobiales</taxon>
        <taxon>Brucellaceae</taxon>
        <taxon>Brucella/Ochrobactrum group</taxon>
        <taxon>Brucella</taxon>
    </lineage>
</organism>
<gene>
    <name evidence="1" type="ORF">CEV31_4277</name>
</gene>
<name>A0A256FTR0_9HYPH</name>
<dbReference type="Proteomes" id="UP000215590">
    <property type="component" value="Unassembled WGS sequence"/>
</dbReference>
<evidence type="ECO:0000313" key="1">
    <source>
        <dbReference type="EMBL" id="OYR18265.1"/>
    </source>
</evidence>
<sequence>MIKKLSLLVFKTEDRQPERTLIRHSVQMLAEKYGLVIWLDGEAIMFDFIDAVLKSSDVFELAEWNARHLLEPKFARIEAGTVIYITTCGGSELHQTYVGKKSEQWRKK</sequence>
<keyword evidence="2" id="KW-1185">Reference proteome</keyword>
<comment type="caution">
    <text evidence="1">The sequence shown here is derived from an EMBL/GenBank/DDBJ whole genome shotgun (WGS) entry which is preliminary data.</text>
</comment>
<accession>A0A256FTR0</accession>
<dbReference type="EMBL" id="NNRJ01000027">
    <property type="protein sequence ID" value="OYR18265.1"/>
    <property type="molecule type" value="Genomic_DNA"/>
</dbReference>
<protein>
    <submittedName>
        <fullName evidence="1">Uncharacterized protein</fullName>
    </submittedName>
</protein>
<reference evidence="1 2" key="1">
    <citation type="submission" date="2017-07" db="EMBL/GenBank/DDBJ databases">
        <title>Phylogenetic study on the rhizospheric bacterium Ochrobactrum sp. A44.</title>
        <authorList>
            <person name="Krzyzanowska D.M."/>
            <person name="Ossowicki A."/>
            <person name="Rajewska M."/>
            <person name="Maciag T."/>
            <person name="Kaczynski Z."/>
            <person name="Czerwicka M."/>
            <person name="Jafra S."/>
        </authorList>
    </citation>
    <scope>NUCLEOTIDE SEQUENCE [LARGE SCALE GENOMIC DNA]</scope>
    <source>
        <strain evidence="1 2">DSM 7216</strain>
    </source>
</reference>